<sequence>GRALVPSGQTSTLFLSARPRGFLLPCRANATLYHYRDQHVRRSLGRDEEEPDSLALPM</sequence>
<evidence type="ECO:0000313" key="1">
    <source>
        <dbReference type="EMBL" id="CAA9452873.1"/>
    </source>
</evidence>
<protein>
    <submittedName>
        <fullName evidence="1">Uncharacterized protein</fullName>
    </submittedName>
</protein>
<gene>
    <name evidence="1" type="ORF">AVDCRST_MAG37-2568</name>
</gene>
<organism evidence="1">
    <name type="scientific">uncultured Rubrobacteraceae bacterium</name>
    <dbReference type="NCBI Taxonomy" id="349277"/>
    <lineage>
        <taxon>Bacteria</taxon>
        <taxon>Bacillati</taxon>
        <taxon>Actinomycetota</taxon>
        <taxon>Rubrobacteria</taxon>
        <taxon>Rubrobacterales</taxon>
        <taxon>Rubrobacteraceae</taxon>
        <taxon>environmental samples</taxon>
    </lineage>
</organism>
<feature type="non-terminal residue" evidence="1">
    <location>
        <position position="1"/>
    </location>
</feature>
<dbReference type="AlphaFoldDB" id="A0A6J4R1M5"/>
<name>A0A6J4R1M5_9ACTN</name>
<dbReference type="EMBL" id="CADCVD010000126">
    <property type="protein sequence ID" value="CAA9452873.1"/>
    <property type="molecule type" value="Genomic_DNA"/>
</dbReference>
<feature type="non-terminal residue" evidence="1">
    <location>
        <position position="58"/>
    </location>
</feature>
<proteinExistence type="predicted"/>
<reference evidence="1" key="1">
    <citation type="submission" date="2020-02" db="EMBL/GenBank/DDBJ databases">
        <authorList>
            <person name="Meier V. D."/>
        </authorList>
    </citation>
    <scope>NUCLEOTIDE SEQUENCE</scope>
    <source>
        <strain evidence="1">AVDCRST_MAG37</strain>
    </source>
</reference>
<accession>A0A6J4R1M5</accession>